<dbReference type="InterPro" id="IPR052222">
    <property type="entry name" value="DESIGUAL"/>
</dbReference>
<sequence length="360" mass="40355">MGTPTINENVQRLLPYMTVTRMVRNLATPFLVGLAMGKGKEFITKVTETFSPPFTHIGRGWSLRFLDNGLACMPLAFSHILAKEKAFITESSILPLVPCKLLHIFQSRFVYRHSKTHIFHICTESLESFSFKMDYNQSNLVFLRGLGENPNEQVGCYKNKGEKRNQNPRKKNFAKKGLIAGIVSHRGIVWKERERVLEEQPKEVRIQQLNGYRTGTLLTENGTMFKIEKTNETYCSYSSDVATGYGVGESLLMGVTKCMCFGRPLTPGGNRAITFLVAEACLIAGATKNAYHTKYRGMIYAQNFSCEALRKGVFVAGAVFIVATMILNVYYYMYFTKATTTPVSHKANRVSSTVGMAGYA</sequence>
<dbReference type="InterPro" id="IPR009606">
    <property type="entry name" value="DEAL/Modifying_wall_lignin1/2"/>
</dbReference>
<protein>
    <submittedName>
        <fullName evidence="8">Uncharacterized protein</fullName>
    </submittedName>
</protein>
<evidence type="ECO:0000313" key="9">
    <source>
        <dbReference type="Proteomes" id="UP001374535"/>
    </source>
</evidence>
<reference evidence="8 9" key="1">
    <citation type="journal article" date="2023" name="Life. Sci Alliance">
        <title>Evolutionary insights into 3D genome organization and epigenetic landscape of Vigna mungo.</title>
        <authorList>
            <person name="Junaid A."/>
            <person name="Singh B."/>
            <person name="Bhatia S."/>
        </authorList>
    </citation>
    <scope>NUCLEOTIDE SEQUENCE [LARGE SCALE GENOMIC DNA]</scope>
    <source>
        <strain evidence="8">Urdbean</strain>
    </source>
</reference>
<keyword evidence="3" id="KW-0732">Signal</keyword>
<name>A0AAQ3RXP4_VIGMU</name>
<evidence type="ECO:0000256" key="4">
    <source>
        <dbReference type="ARBA" id="ARBA00022989"/>
    </source>
</evidence>
<dbReference type="Pfam" id="PF06749">
    <property type="entry name" value="DUF1218"/>
    <property type="match status" value="1"/>
</dbReference>
<evidence type="ECO:0000256" key="2">
    <source>
        <dbReference type="ARBA" id="ARBA00022692"/>
    </source>
</evidence>
<evidence type="ECO:0000256" key="5">
    <source>
        <dbReference type="ARBA" id="ARBA00023136"/>
    </source>
</evidence>
<proteinExistence type="inferred from homology"/>
<evidence type="ECO:0000256" key="1">
    <source>
        <dbReference type="ARBA" id="ARBA00004127"/>
    </source>
</evidence>
<evidence type="ECO:0000313" key="8">
    <source>
        <dbReference type="EMBL" id="WVZ11739.1"/>
    </source>
</evidence>
<feature type="transmembrane region" description="Helical" evidence="7">
    <location>
        <begin position="312"/>
        <end position="333"/>
    </location>
</feature>
<comment type="subcellular location">
    <subcellularLocation>
        <location evidence="1">Endomembrane system</location>
        <topology evidence="1">Multi-pass membrane protein</topology>
    </subcellularLocation>
</comment>
<evidence type="ECO:0000256" key="3">
    <source>
        <dbReference type="ARBA" id="ARBA00022729"/>
    </source>
</evidence>
<keyword evidence="2 7" id="KW-0812">Transmembrane</keyword>
<dbReference type="Proteomes" id="UP001374535">
    <property type="component" value="Chromosome 5"/>
</dbReference>
<keyword evidence="9" id="KW-1185">Reference proteome</keyword>
<comment type="similarity">
    <text evidence="6">Belongs to the DESIGUAL family.</text>
</comment>
<evidence type="ECO:0000256" key="7">
    <source>
        <dbReference type="SAM" id="Phobius"/>
    </source>
</evidence>
<dbReference type="AlphaFoldDB" id="A0AAQ3RXP4"/>
<dbReference type="EMBL" id="CP144696">
    <property type="protein sequence ID" value="WVZ11739.1"/>
    <property type="molecule type" value="Genomic_DNA"/>
</dbReference>
<organism evidence="8 9">
    <name type="scientific">Vigna mungo</name>
    <name type="common">Black gram</name>
    <name type="synonym">Phaseolus mungo</name>
    <dbReference type="NCBI Taxonomy" id="3915"/>
    <lineage>
        <taxon>Eukaryota</taxon>
        <taxon>Viridiplantae</taxon>
        <taxon>Streptophyta</taxon>
        <taxon>Embryophyta</taxon>
        <taxon>Tracheophyta</taxon>
        <taxon>Spermatophyta</taxon>
        <taxon>Magnoliopsida</taxon>
        <taxon>eudicotyledons</taxon>
        <taxon>Gunneridae</taxon>
        <taxon>Pentapetalae</taxon>
        <taxon>rosids</taxon>
        <taxon>fabids</taxon>
        <taxon>Fabales</taxon>
        <taxon>Fabaceae</taxon>
        <taxon>Papilionoideae</taxon>
        <taxon>50 kb inversion clade</taxon>
        <taxon>NPAAA clade</taxon>
        <taxon>indigoferoid/millettioid clade</taxon>
        <taxon>Phaseoleae</taxon>
        <taxon>Vigna</taxon>
    </lineage>
</organism>
<feature type="transmembrane region" description="Helical" evidence="7">
    <location>
        <begin position="272"/>
        <end position="291"/>
    </location>
</feature>
<dbReference type="PANTHER" id="PTHR31769">
    <property type="entry name" value="OS07G0462200 PROTEIN-RELATED"/>
    <property type="match status" value="1"/>
</dbReference>
<keyword evidence="4 7" id="KW-1133">Transmembrane helix</keyword>
<keyword evidence="5 7" id="KW-0472">Membrane</keyword>
<accession>A0AAQ3RXP4</accession>
<evidence type="ECO:0000256" key="6">
    <source>
        <dbReference type="ARBA" id="ARBA00029467"/>
    </source>
</evidence>
<dbReference type="GO" id="GO:0012505">
    <property type="term" value="C:endomembrane system"/>
    <property type="evidence" value="ECO:0007669"/>
    <property type="project" value="UniProtKB-SubCell"/>
</dbReference>
<gene>
    <name evidence="8" type="ORF">V8G54_016269</name>
</gene>